<dbReference type="RefSeq" id="WP_112084951.1">
    <property type="nucleotide sequence ID" value="NZ_QLSV01000002.1"/>
</dbReference>
<evidence type="ECO:0000313" key="2">
    <source>
        <dbReference type="Proteomes" id="UP000249518"/>
    </source>
</evidence>
<name>A0A328WYQ1_9FLAO</name>
<dbReference type="Pfam" id="PF14595">
    <property type="entry name" value="Thioredoxin_9"/>
    <property type="match status" value="1"/>
</dbReference>
<dbReference type="EMBL" id="QLSV01000002">
    <property type="protein sequence ID" value="RAR50405.1"/>
    <property type="molecule type" value="Genomic_DNA"/>
</dbReference>
<organism evidence="1 2">
    <name type="scientific">Flavobacterium lacus</name>
    <dbReference type="NCBI Taxonomy" id="1353778"/>
    <lineage>
        <taxon>Bacteria</taxon>
        <taxon>Pseudomonadati</taxon>
        <taxon>Bacteroidota</taxon>
        <taxon>Flavobacteriia</taxon>
        <taxon>Flavobacteriales</taxon>
        <taxon>Flavobacteriaceae</taxon>
        <taxon>Flavobacterium</taxon>
    </lineage>
</organism>
<accession>A0A328WYQ1</accession>
<dbReference type="AlphaFoldDB" id="A0A328WYQ1"/>
<protein>
    <submittedName>
        <fullName evidence="1">Thioredoxin-like protein</fullName>
    </submittedName>
</protein>
<reference evidence="1 2" key="1">
    <citation type="submission" date="2018-06" db="EMBL/GenBank/DDBJ databases">
        <title>Genomic Encyclopedia of Type Strains, Phase III (KMG-III): the genomes of soil and plant-associated and newly described type strains.</title>
        <authorList>
            <person name="Whitman W."/>
        </authorList>
    </citation>
    <scope>NUCLEOTIDE SEQUENCE [LARGE SCALE GENOMIC DNA]</scope>
    <source>
        <strain evidence="1 2">CGMCC 1.12504</strain>
    </source>
</reference>
<keyword evidence="2" id="KW-1185">Reference proteome</keyword>
<dbReference type="Proteomes" id="UP000249518">
    <property type="component" value="Unassembled WGS sequence"/>
</dbReference>
<dbReference type="Gene3D" id="3.40.30.10">
    <property type="entry name" value="Glutaredoxin"/>
    <property type="match status" value="1"/>
</dbReference>
<proteinExistence type="predicted"/>
<comment type="caution">
    <text evidence="1">The sequence shown here is derived from an EMBL/GenBank/DDBJ whole genome shotgun (WGS) entry which is preliminary data.</text>
</comment>
<dbReference type="OrthoDB" id="6120799at2"/>
<evidence type="ECO:0000313" key="1">
    <source>
        <dbReference type="EMBL" id="RAR50405.1"/>
    </source>
</evidence>
<sequence>MQEIIKNSLAKSLTYLEYRKQVTDLLKEGKSTGSEQSEALTKYSELNEVRMNRLEKTIQITEDATASLINLKSSYTWIVISEGWCGDAAQLLPIINKMAELSEKIDLRIVLRDENEPLMNQFLTNGGKAIPKLLILDAETLTVLSDWGPRPEGAKNLIVNYKAQHGVVDETAKTELQKWYLHDKGISTQNEILALVEKYEKQLV</sequence>
<dbReference type="SUPFAM" id="SSF52833">
    <property type="entry name" value="Thioredoxin-like"/>
    <property type="match status" value="1"/>
</dbReference>
<gene>
    <name evidence="1" type="ORF">B0I10_102205</name>
</gene>
<dbReference type="InterPro" id="IPR036249">
    <property type="entry name" value="Thioredoxin-like_sf"/>
</dbReference>